<dbReference type="GO" id="GO:0071467">
    <property type="term" value="P:cellular response to pH"/>
    <property type="evidence" value="ECO:0007669"/>
    <property type="project" value="TreeGrafter"/>
</dbReference>
<keyword evidence="4 7" id="KW-0472">Membrane</keyword>
<feature type="transmembrane region" description="Helical" evidence="7">
    <location>
        <begin position="277"/>
        <end position="296"/>
    </location>
</feature>
<gene>
    <name evidence="8" type="primary">RIM21</name>
    <name evidence="8" type="ORF">SLS62_009504</name>
</gene>
<evidence type="ECO:0000256" key="5">
    <source>
        <dbReference type="ARBA" id="ARBA00038109"/>
    </source>
</evidence>
<feature type="compositionally biased region" description="Basic and acidic residues" evidence="6">
    <location>
        <begin position="614"/>
        <end position="623"/>
    </location>
</feature>
<feature type="compositionally biased region" description="Polar residues" evidence="6">
    <location>
        <begin position="456"/>
        <end position="476"/>
    </location>
</feature>
<evidence type="ECO:0000256" key="6">
    <source>
        <dbReference type="SAM" id="MobiDB-lite"/>
    </source>
</evidence>
<feature type="compositionally biased region" description="Polar residues" evidence="6">
    <location>
        <begin position="494"/>
        <end position="504"/>
    </location>
</feature>
<reference evidence="8 9" key="1">
    <citation type="submission" date="2024-02" db="EMBL/GenBank/DDBJ databases">
        <title>De novo assembly and annotation of 12 fungi associated with fruit tree decline syndrome in Ontario, Canada.</title>
        <authorList>
            <person name="Sulman M."/>
            <person name="Ellouze W."/>
            <person name="Ilyukhin E."/>
        </authorList>
    </citation>
    <scope>NUCLEOTIDE SEQUENCE [LARGE SCALE GENOMIC DNA]</scope>
    <source>
        <strain evidence="8 9">M11/M66-122</strain>
    </source>
</reference>
<evidence type="ECO:0000256" key="7">
    <source>
        <dbReference type="SAM" id="Phobius"/>
    </source>
</evidence>
<evidence type="ECO:0000256" key="4">
    <source>
        <dbReference type="ARBA" id="ARBA00023136"/>
    </source>
</evidence>
<dbReference type="InterPro" id="IPR014844">
    <property type="entry name" value="PalH"/>
</dbReference>
<keyword evidence="3 7" id="KW-1133">Transmembrane helix</keyword>
<comment type="caution">
    <text evidence="8">The sequence shown here is derived from an EMBL/GenBank/DDBJ whole genome shotgun (WGS) entry which is preliminary data.</text>
</comment>
<sequence length="787" mass="85803">MDARQDWQSSSEAAITAIATATSDIAASLCSPSILPANGVLSLPGLPATTLAADAFYRPECSQAPQPAIIANGGVNIDQTSNPEDFGFSDFRDPFYASIFPQCYALAATTVLAYVLFIMLIIVPRSFLDGGVVVLGRRGFTNGPRNGISIGGRPWLQKVASLTVTISLTIATGDTFRVAEQQYGWGIQNASELQAEVLGGTQLKSIQLISDTFLWLAQAQTLIRLFPRQREKIIIKWTAFSLISLDVIFGALNSFHYTGQGQVRPRNFTEAVPALSYLFQLSLGLLYAAWVIYYSLMKKRYAFYHPLMKNVSFIAMLSIFSILVPVVFFILDIAEPQFTGWGEYVRWVGAAAASVVVWEWVERIEALEREEKKDGILGREVFDGDEMMDVSPSELSWPRRRKGKKKGGDGDGNGDGGESGYGTSDLNQASAGRSNMWPAMSSIASRYRSRAEGGVDSSQEQSDTQATLMGSSSEARNLQPPPWLSRPPPAVTPVSRTDTASADSTVYAVRYQHQPPTESVSRSTDERPDRPASRGGSNISPTGVSPSEGGDSSNQPPAPQPSQQPSQSGVITERAADNGHWHRLTQFNPFRSSSHGPPAEIVPHTNSQQQAPRRSHENRGRWDLRGRFEDFAATHAEKVMEKIKGTPDTESLEVTVIPAPPRRGAALSRLLEEEEDEQEQSSAPHHEPYVTAVPASAMMSTGNTSGIGPATPGLRSTNMPSNPMGPMLRPVERRDDTLQLRPPNHMRYDGASLSPTGPRGRDQPESVSPSSTANLPTIDEARQRWPT</sequence>
<name>A0AAN9UGP1_9PEZI</name>
<feature type="region of interest" description="Disordered" evidence="6">
    <location>
        <begin position="448"/>
        <end position="623"/>
    </location>
</feature>
<feature type="compositionally biased region" description="Pro residues" evidence="6">
    <location>
        <begin position="479"/>
        <end position="491"/>
    </location>
</feature>
<dbReference type="GO" id="GO:0005886">
    <property type="term" value="C:plasma membrane"/>
    <property type="evidence" value="ECO:0007669"/>
    <property type="project" value="TreeGrafter"/>
</dbReference>
<dbReference type="Proteomes" id="UP001320420">
    <property type="component" value="Unassembled WGS sequence"/>
</dbReference>
<feature type="region of interest" description="Disordered" evidence="6">
    <location>
        <begin position="704"/>
        <end position="787"/>
    </location>
</feature>
<dbReference type="PANTHER" id="PTHR35779:SF1">
    <property type="entry name" value="PH-RESPONSE REGULATOR PROTEIN PALH_RIM21"/>
    <property type="match status" value="1"/>
</dbReference>
<keyword evidence="2 7" id="KW-0812">Transmembrane</keyword>
<dbReference type="EMBL" id="JAKJXP020000101">
    <property type="protein sequence ID" value="KAK7746125.1"/>
    <property type="molecule type" value="Genomic_DNA"/>
</dbReference>
<dbReference type="Pfam" id="PF08733">
    <property type="entry name" value="PalH"/>
    <property type="match status" value="1"/>
</dbReference>
<accession>A0AAN9UGP1</accession>
<feature type="compositionally biased region" description="Polar residues" evidence="6">
    <location>
        <begin position="585"/>
        <end position="595"/>
    </location>
</feature>
<evidence type="ECO:0000256" key="2">
    <source>
        <dbReference type="ARBA" id="ARBA00022692"/>
    </source>
</evidence>
<evidence type="ECO:0000256" key="1">
    <source>
        <dbReference type="ARBA" id="ARBA00004141"/>
    </source>
</evidence>
<comment type="similarity">
    <text evidence="5">Belongs to the palH/RIM21 family.</text>
</comment>
<evidence type="ECO:0000313" key="9">
    <source>
        <dbReference type="Proteomes" id="UP001320420"/>
    </source>
</evidence>
<dbReference type="AlphaFoldDB" id="A0AAN9UGP1"/>
<evidence type="ECO:0000256" key="3">
    <source>
        <dbReference type="ARBA" id="ARBA00022989"/>
    </source>
</evidence>
<feature type="region of interest" description="Disordered" evidence="6">
    <location>
        <begin position="389"/>
        <end position="434"/>
    </location>
</feature>
<proteinExistence type="inferred from homology"/>
<dbReference type="PANTHER" id="PTHR35779">
    <property type="entry name" value="PH-RESPONSE REGULATOR PROTEIN PALH/RIM21"/>
    <property type="match status" value="1"/>
</dbReference>
<feature type="compositionally biased region" description="Polar residues" evidence="6">
    <location>
        <begin position="421"/>
        <end position="433"/>
    </location>
</feature>
<evidence type="ECO:0000313" key="8">
    <source>
        <dbReference type="EMBL" id="KAK7746125.1"/>
    </source>
</evidence>
<organism evidence="8 9">
    <name type="scientific">Diatrype stigma</name>
    <dbReference type="NCBI Taxonomy" id="117547"/>
    <lineage>
        <taxon>Eukaryota</taxon>
        <taxon>Fungi</taxon>
        <taxon>Dikarya</taxon>
        <taxon>Ascomycota</taxon>
        <taxon>Pezizomycotina</taxon>
        <taxon>Sordariomycetes</taxon>
        <taxon>Xylariomycetidae</taxon>
        <taxon>Xylariales</taxon>
        <taxon>Diatrypaceae</taxon>
        <taxon>Diatrype</taxon>
    </lineage>
</organism>
<keyword evidence="9" id="KW-1185">Reference proteome</keyword>
<feature type="transmembrane region" description="Helical" evidence="7">
    <location>
        <begin position="308"/>
        <end position="331"/>
    </location>
</feature>
<feature type="compositionally biased region" description="Polar residues" evidence="6">
    <location>
        <begin position="535"/>
        <end position="545"/>
    </location>
</feature>
<feature type="compositionally biased region" description="Basic and acidic residues" evidence="6">
    <location>
        <begin position="523"/>
        <end position="532"/>
    </location>
</feature>
<protein>
    <submittedName>
        <fullName evidence="8">PH-response regulator protein palH/rim21</fullName>
    </submittedName>
</protein>
<comment type="subcellular location">
    <subcellularLocation>
        <location evidence="1">Membrane</location>
        <topology evidence="1">Multi-pass membrane protein</topology>
    </subcellularLocation>
</comment>
<feature type="transmembrane region" description="Helical" evidence="7">
    <location>
        <begin position="234"/>
        <end position="257"/>
    </location>
</feature>
<feature type="transmembrane region" description="Helical" evidence="7">
    <location>
        <begin position="104"/>
        <end position="123"/>
    </location>
</feature>
<feature type="compositionally biased region" description="Gly residues" evidence="6">
    <location>
        <begin position="410"/>
        <end position="420"/>
    </location>
</feature>
<feature type="compositionally biased region" description="Polar residues" evidence="6">
    <location>
        <begin position="765"/>
        <end position="775"/>
    </location>
</feature>